<dbReference type="EMBL" id="KV419520">
    <property type="protein sequence ID" value="KZS86374.1"/>
    <property type="molecule type" value="Genomic_DNA"/>
</dbReference>
<proteinExistence type="predicted"/>
<gene>
    <name evidence="2" type="ORF">SISNIDRAFT_471841</name>
</gene>
<feature type="region of interest" description="Disordered" evidence="1">
    <location>
        <begin position="1"/>
        <end position="31"/>
    </location>
</feature>
<reference evidence="2 3" key="1">
    <citation type="journal article" date="2016" name="Mol. Biol. Evol.">
        <title>Comparative Genomics of Early-Diverging Mushroom-Forming Fungi Provides Insights into the Origins of Lignocellulose Decay Capabilities.</title>
        <authorList>
            <person name="Nagy L.G."/>
            <person name="Riley R."/>
            <person name="Tritt A."/>
            <person name="Adam C."/>
            <person name="Daum C."/>
            <person name="Floudas D."/>
            <person name="Sun H."/>
            <person name="Yadav J.S."/>
            <person name="Pangilinan J."/>
            <person name="Larsson K.H."/>
            <person name="Matsuura K."/>
            <person name="Barry K."/>
            <person name="Labutti K."/>
            <person name="Kuo R."/>
            <person name="Ohm R.A."/>
            <person name="Bhattacharya S.S."/>
            <person name="Shirouzu T."/>
            <person name="Yoshinaga Y."/>
            <person name="Martin F.M."/>
            <person name="Grigoriev I.V."/>
            <person name="Hibbett D.S."/>
        </authorList>
    </citation>
    <scope>NUCLEOTIDE SEQUENCE [LARGE SCALE GENOMIC DNA]</scope>
    <source>
        <strain evidence="2 3">HHB9708</strain>
    </source>
</reference>
<keyword evidence="3" id="KW-1185">Reference proteome</keyword>
<evidence type="ECO:0000313" key="2">
    <source>
        <dbReference type="EMBL" id="KZS86374.1"/>
    </source>
</evidence>
<dbReference type="AlphaFoldDB" id="A0A164M594"/>
<name>A0A164M594_9AGAM</name>
<organism evidence="2 3">
    <name type="scientific">Sistotremastrum niveocremeum HHB9708</name>
    <dbReference type="NCBI Taxonomy" id="1314777"/>
    <lineage>
        <taxon>Eukaryota</taxon>
        <taxon>Fungi</taxon>
        <taxon>Dikarya</taxon>
        <taxon>Basidiomycota</taxon>
        <taxon>Agaricomycotina</taxon>
        <taxon>Agaricomycetes</taxon>
        <taxon>Sistotremastrales</taxon>
        <taxon>Sistotremastraceae</taxon>
        <taxon>Sertulicium</taxon>
        <taxon>Sertulicium niveocremeum</taxon>
    </lineage>
</organism>
<evidence type="ECO:0000313" key="3">
    <source>
        <dbReference type="Proteomes" id="UP000076722"/>
    </source>
</evidence>
<evidence type="ECO:0000256" key="1">
    <source>
        <dbReference type="SAM" id="MobiDB-lite"/>
    </source>
</evidence>
<protein>
    <submittedName>
        <fullName evidence="2">Uncharacterized protein</fullName>
    </submittedName>
</protein>
<dbReference type="Proteomes" id="UP000076722">
    <property type="component" value="Unassembled WGS sequence"/>
</dbReference>
<accession>A0A164M594</accession>
<sequence>MTSTSDSIPTILMTPAGDEINGTSPFDDANAPHRSLTTDVLEMLSHFNAKLLNGDQVSSWLHAYFWAYWAPIFPRSQELQDFWTSHATCISGEAVIGFLEHSEFPPQYPLDEDPEEATVDVFLPETIAQEWISLHTNAGWLIERVDVVEGYGAFSSRITHVRGGTATQVTRLYKKVVDEPDWGYASVYRMDVVHAFDFGSNLPILTFTGCLEHSPHLYTRYLSVIIPSPSSDHDTYDHWCLEFLRPVRPHILHGRPRLNDPTIRMDVGVRFANGSLSWYDRTGHRHVDHLLEIEMRNRQLLQRRI</sequence>